<gene>
    <name evidence="1" type="primary">g5011</name>
    <name evidence="1" type="ORF">NpPPO83_00005011</name>
</gene>
<comment type="caution">
    <text evidence="1">The sequence shown here is derived from an EMBL/GenBank/DDBJ whole genome shotgun (WGS) entry which is preliminary data.</text>
</comment>
<reference evidence="1" key="1">
    <citation type="submission" date="2024-09" db="EMBL/GenBank/DDBJ databases">
        <title>Draft Genome Sequences of Neofusicoccum parvum.</title>
        <authorList>
            <person name="Ashida A."/>
            <person name="Camagna M."/>
            <person name="Tanaka A."/>
            <person name="Takemoto D."/>
        </authorList>
    </citation>
    <scope>NUCLEOTIDE SEQUENCE</scope>
    <source>
        <strain evidence="1">PPO83</strain>
    </source>
</reference>
<sequence>MFRAARQLRPLARPVPASASKRVALQVRNSSAHGVKNAVKASPPAFWTTGRVILFSTFTASLTYLYGVYDTGSLNAFKTGTTKPTYATHKQMEKAISELRALFGEDAISTDDDDLRAHGYSEWSSINIDQLPVAVAYPKSTEQVSEIAKVCHKYKIPMIPYSGGSSLEANFAAPFGGMSIDFTHMDKILSLHAEDMDVVVQPSVGWMELNEKIKDSGLFFPVDPGPSAKIGGMVGTSCSGTNAVRYGTMKEWVINLTVVLADGQVIKTRRRPRKTSAGYNLTNLFVGSEGTLGIVTEITLKLTVIPQETSVAVVPFPTIRDAASAASQIMRAGVPVAAMEIMDEVQMSVINRVKATKRTWKEAPTMFFKFSGTKAGVQENIKLVKAIAKSHKAGDFEFTVDPKDQKELWSARKEALWSMLALREGDLDVWSTDVAVPLSRLPDIIEVSKKEMDDLGVFASILGHIGDGNFHESILYNRKDPKEYEAVKACVYRMVDRALEMEGTCTGEHSIGLGKKASLLKELGPETVEVMKNIKRALDPHWLMNPGKIVDH</sequence>
<dbReference type="Proteomes" id="UP001165186">
    <property type="component" value="Unassembled WGS sequence"/>
</dbReference>
<accession>A0ACB5SQ24</accession>
<proteinExistence type="predicted"/>
<dbReference type="EMBL" id="BSXG01000160">
    <property type="protein sequence ID" value="GME50040.1"/>
    <property type="molecule type" value="Genomic_DNA"/>
</dbReference>
<keyword evidence="2" id="KW-1185">Reference proteome</keyword>
<protein>
    <submittedName>
        <fullName evidence="1">D-lactate dehydrogenase</fullName>
    </submittedName>
</protein>
<evidence type="ECO:0000313" key="2">
    <source>
        <dbReference type="Proteomes" id="UP001165186"/>
    </source>
</evidence>
<evidence type="ECO:0000313" key="1">
    <source>
        <dbReference type="EMBL" id="GME50040.1"/>
    </source>
</evidence>
<organism evidence="1 2">
    <name type="scientific">Neofusicoccum parvum</name>
    <dbReference type="NCBI Taxonomy" id="310453"/>
    <lineage>
        <taxon>Eukaryota</taxon>
        <taxon>Fungi</taxon>
        <taxon>Dikarya</taxon>
        <taxon>Ascomycota</taxon>
        <taxon>Pezizomycotina</taxon>
        <taxon>Dothideomycetes</taxon>
        <taxon>Dothideomycetes incertae sedis</taxon>
        <taxon>Botryosphaeriales</taxon>
        <taxon>Botryosphaeriaceae</taxon>
        <taxon>Neofusicoccum</taxon>
    </lineage>
</organism>
<name>A0ACB5SQ24_9PEZI</name>